<protein>
    <recommendedName>
        <fullName evidence="5">Major facilitator superfamily (MFS) profile domain-containing protein</fullName>
    </recommendedName>
</protein>
<reference evidence="3" key="2">
    <citation type="submission" date="2024-10" db="UniProtKB">
        <authorList>
            <consortium name="EnsemblProtists"/>
        </authorList>
    </citation>
    <scope>IDENTIFICATION</scope>
</reference>
<proteinExistence type="predicted"/>
<evidence type="ECO:0000256" key="2">
    <source>
        <dbReference type="SAM" id="SignalP"/>
    </source>
</evidence>
<dbReference type="EnsemblProtists" id="EOD24300">
    <property type="protein sequence ID" value="EOD24300"/>
    <property type="gene ID" value="EMIHUDRAFT_254804"/>
</dbReference>
<evidence type="ECO:0008006" key="5">
    <source>
        <dbReference type="Google" id="ProtNLM"/>
    </source>
</evidence>
<dbReference type="KEGG" id="ehx:EMIHUDRAFT_254804"/>
<evidence type="ECO:0000313" key="3">
    <source>
        <dbReference type="EnsemblProtists" id="EOD24300"/>
    </source>
</evidence>
<name>A0A0D3JLB5_EMIH1</name>
<evidence type="ECO:0000256" key="1">
    <source>
        <dbReference type="SAM" id="Phobius"/>
    </source>
</evidence>
<keyword evidence="1" id="KW-0812">Transmembrane</keyword>
<dbReference type="RefSeq" id="XP_005776729.1">
    <property type="nucleotide sequence ID" value="XM_005776672.1"/>
</dbReference>
<reference evidence="4" key="1">
    <citation type="journal article" date="2013" name="Nature">
        <title>Pan genome of the phytoplankton Emiliania underpins its global distribution.</title>
        <authorList>
            <person name="Read B.A."/>
            <person name="Kegel J."/>
            <person name="Klute M.J."/>
            <person name="Kuo A."/>
            <person name="Lefebvre S.C."/>
            <person name="Maumus F."/>
            <person name="Mayer C."/>
            <person name="Miller J."/>
            <person name="Monier A."/>
            <person name="Salamov A."/>
            <person name="Young J."/>
            <person name="Aguilar M."/>
            <person name="Claverie J.M."/>
            <person name="Frickenhaus S."/>
            <person name="Gonzalez K."/>
            <person name="Herman E.K."/>
            <person name="Lin Y.C."/>
            <person name="Napier J."/>
            <person name="Ogata H."/>
            <person name="Sarno A.F."/>
            <person name="Shmutz J."/>
            <person name="Schroeder D."/>
            <person name="de Vargas C."/>
            <person name="Verret F."/>
            <person name="von Dassow P."/>
            <person name="Valentin K."/>
            <person name="Van de Peer Y."/>
            <person name="Wheeler G."/>
            <person name="Dacks J.B."/>
            <person name="Delwiche C.F."/>
            <person name="Dyhrman S.T."/>
            <person name="Glockner G."/>
            <person name="John U."/>
            <person name="Richards T."/>
            <person name="Worden A.Z."/>
            <person name="Zhang X."/>
            <person name="Grigoriev I.V."/>
            <person name="Allen A.E."/>
            <person name="Bidle K."/>
            <person name="Borodovsky M."/>
            <person name="Bowler C."/>
            <person name="Brownlee C."/>
            <person name="Cock J.M."/>
            <person name="Elias M."/>
            <person name="Gladyshev V.N."/>
            <person name="Groth M."/>
            <person name="Guda C."/>
            <person name="Hadaegh A."/>
            <person name="Iglesias-Rodriguez M.D."/>
            <person name="Jenkins J."/>
            <person name="Jones B.M."/>
            <person name="Lawson T."/>
            <person name="Leese F."/>
            <person name="Lindquist E."/>
            <person name="Lobanov A."/>
            <person name="Lomsadze A."/>
            <person name="Malik S.B."/>
            <person name="Marsh M.E."/>
            <person name="Mackinder L."/>
            <person name="Mock T."/>
            <person name="Mueller-Roeber B."/>
            <person name="Pagarete A."/>
            <person name="Parker M."/>
            <person name="Probert I."/>
            <person name="Quesneville H."/>
            <person name="Raines C."/>
            <person name="Rensing S.A."/>
            <person name="Riano-Pachon D.M."/>
            <person name="Richier S."/>
            <person name="Rokitta S."/>
            <person name="Shiraiwa Y."/>
            <person name="Soanes D.M."/>
            <person name="van der Giezen M."/>
            <person name="Wahlund T.M."/>
            <person name="Williams B."/>
            <person name="Wilson W."/>
            <person name="Wolfe G."/>
            <person name="Wurch L.L."/>
        </authorList>
    </citation>
    <scope>NUCLEOTIDE SEQUENCE</scope>
</reference>
<feature type="signal peptide" evidence="2">
    <location>
        <begin position="1"/>
        <end position="24"/>
    </location>
</feature>
<dbReference type="PaxDb" id="2903-EOD24300"/>
<dbReference type="Gene3D" id="1.20.1250.20">
    <property type="entry name" value="MFS general substrate transporter like domains"/>
    <property type="match status" value="1"/>
</dbReference>
<organism evidence="3 4">
    <name type="scientific">Emiliania huxleyi (strain CCMP1516)</name>
    <dbReference type="NCBI Taxonomy" id="280463"/>
    <lineage>
        <taxon>Eukaryota</taxon>
        <taxon>Haptista</taxon>
        <taxon>Haptophyta</taxon>
        <taxon>Prymnesiophyceae</taxon>
        <taxon>Isochrysidales</taxon>
        <taxon>Noelaerhabdaceae</taxon>
        <taxon>Emiliania</taxon>
    </lineage>
</organism>
<keyword evidence="4" id="KW-1185">Reference proteome</keyword>
<keyword evidence="1" id="KW-0472">Membrane</keyword>
<sequence length="71" mass="7706">MPCLSTRKSLILLLWLGDVCLYMGRTNVSVAIGAMFSSDAAEGRMLAAFYCGYFAFQTPAGWLASRFGGSR</sequence>
<keyword evidence="1" id="KW-1133">Transmembrane helix</keyword>
<dbReference type="HOGENOM" id="CLU_2747868_0_0_1"/>
<dbReference type="Proteomes" id="UP000013827">
    <property type="component" value="Unassembled WGS sequence"/>
</dbReference>
<dbReference type="SUPFAM" id="SSF103473">
    <property type="entry name" value="MFS general substrate transporter"/>
    <property type="match status" value="1"/>
</dbReference>
<dbReference type="GeneID" id="17269847"/>
<accession>A0A0D3JLB5</accession>
<feature type="chain" id="PRO_5044288179" description="Major facilitator superfamily (MFS) profile domain-containing protein" evidence="2">
    <location>
        <begin position="25"/>
        <end position="71"/>
    </location>
</feature>
<evidence type="ECO:0000313" key="4">
    <source>
        <dbReference type="Proteomes" id="UP000013827"/>
    </source>
</evidence>
<keyword evidence="2" id="KW-0732">Signal</keyword>
<feature type="transmembrane region" description="Helical" evidence="1">
    <location>
        <begin position="43"/>
        <end position="64"/>
    </location>
</feature>
<dbReference type="AlphaFoldDB" id="A0A0D3JLB5"/>
<dbReference type="InterPro" id="IPR036259">
    <property type="entry name" value="MFS_trans_sf"/>
</dbReference>